<proteinExistence type="predicted"/>
<protein>
    <recommendedName>
        <fullName evidence="4">M96 mating-specific protein family</fullName>
    </recommendedName>
</protein>
<keyword evidence="3" id="KW-1185">Reference proteome</keyword>
<sequence>MRDVFDDGAVASQLDESIGTDCGPSLSTREQGILESYLRQMGVLEQDETAIHDAVKSPGSKRLTDSPDDSISLLAKKKTIASWKRRKDELQRLRLEAQAMQTHVTFLTLKRTYEQVLDSNNKSEDLERLKNTAKSERKQCEKAKADNQQLKEKLRNCVQTRNLLQTALAAAEAQRKELLASNAATTRSLQDEMRMNYKLDLEKSFVFNMLEQSADARLNELGGFLYESYTSTADPDTDLVQVHRVGDEDVDAMVEFKRSRLVPFSVDKTSTAAWDLKQLGVVGNDRFGRVVRRSNDLVASEGQFTYMLNGGGNVEIRAHCLMKRVHVPSGVAVLVESTSEWLAHLSSSSSWRHVTRDSGWTLVSPFDPSNASLELCRVQTAIRLRTSDCMETATPRYPIARSLLSRSVSDVVISSFRQVMSSRHQLLDNLLLDS</sequence>
<dbReference type="EMBL" id="JAGDFL010000312">
    <property type="protein sequence ID" value="KAG7393810.1"/>
    <property type="molecule type" value="Genomic_DNA"/>
</dbReference>
<accession>A0A8T1WPJ8</accession>
<evidence type="ECO:0000313" key="3">
    <source>
        <dbReference type="Proteomes" id="UP000693981"/>
    </source>
</evidence>
<evidence type="ECO:0000256" key="1">
    <source>
        <dbReference type="SAM" id="Coils"/>
    </source>
</evidence>
<comment type="caution">
    <text evidence="2">The sequence shown here is derived from an EMBL/GenBank/DDBJ whole genome shotgun (WGS) entry which is preliminary data.</text>
</comment>
<gene>
    <name evidence="2" type="ORF">PHYBOEH_005993</name>
</gene>
<dbReference type="OrthoDB" id="108217at2759"/>
<keyword evidence="1" id="KW-0175">Coiled coil</keyword>
<evidence type="ECO:0000313" key="2">
    <source>
        <dbReference type="EMBL" id="KAG7393810.1"/>
    </source>
</evidence>
<dbReference type="AlphaFoldDB" id="A0A8T1WPJ8"/>
<feature type="coiled-coil region" evidence="1">
    <location>
        <begin position="80"/>
        <end position="181"/>
    </location>
</feature>
<evidence type="ECO:0008006" key="4">
    <source>
        <dbReference type="Google" id="ProtNLM"/>
    </source>
</evidence>
<name>A0A8T1WPJ8_9STRA</name>
<dbReference type="Proteomes" id="UP000693981">
    <property type="component" value="Unassembled WGS sequence"/>
</dbReference>
<organism evidence="2 3">
    <name type="scientific">Phytophthora boehmeriae</name>
    <dbReference type="NCBI Taxonomy" id="109152"/>
    <lineage>
        <taxon>Eukaryota</taxon>
        <taxon>Sar</taxon>
        <taxon>Stramenopiles</taxon>
        <taxon>Oomycota</taxon>
        <taxon>Peronosporomycetes</taxon>
        <taxon>Peronosporales</taxon>
        <taxon>Peronosporaceae</taxon>
        <taxon>Phytophthora</taxon>
    </lineage>
</organism>
<reference evidence="2" key="1">
    <citation type="submission" date="2021-02" db="EMBL/GenBank/DDBJ databases">
        <authorList>
            <person name="Palmer J.M."/>
        </authorList>
    </citation>
    <scope>NUCLEOTIDE SEQUENCE</scope>
    <source>
        <strain evidence="2">SCRP23</strain>
    </source>
</reference>